<accession>A0A0F9ML06</accession>
<evidence type="ECO:0000313" key="1">
    <source>
        <dbReference type="EMBL" id="KKM69872.1"/>
    </source>
</evidence>
<proteinExistence type="predicted"/>
<feature type="non-terminal residue" evidence="1">
    <location>
        <position position="710"/>
    </location>
</feature>
<organism evidence="1">
    <name type="scientific">marine sediment metagenome</name>
    <dbReference type="NCBI Taxonomy" id="412755"/>
    <lineage>
        <taxon>unclassified sequences</taxon>
        <taxon>metagenomes</taxon>
        <taxon>ecological metagenomes</taxon>
    </lineage>
</organism>
<dbReference type="AlphaFoldDB" id="A0A0F9ML06"/>
<sequence length="710" mass="78761">MVFKSYNYKDTGKDLTNIPANIHLITEVSTDVLYYVKSGEETKLYKFVLSTETESLIATRTKAIARTKYDRTNGYIYYVDSDYDRTTSFVWYLDTSDDSIVEVDSAPDNIYDIFLIGTDVYMIYFSSSYAIEIETIRPDGDVSIEWDNTGGGANFEDINEATNGDGNWIKSDGVDETDLYTMTTADLSGYDSGKITQIKIYCYVKTDNVMVAVFLKVKGNKTGTTTYKSQGFTVTEYLWISYTFSNLNLVQADLNDFEIYLFKDGAGNCFVETMYALVTVEGDVQAELYIKNITDSTSVSQSMGAVADRSYDMGQVVVVGTDVYFNWKWSNEDVELWKYSSTGSTITQKLSSQTDFGSDTNIPPQAQWALTYDNSNIISMVIGDGKEEISTYVSQSDINVSNGEYITFQGIDEDGNIIAYYGWFDKVGNGSGDPASANKTGIIFDISAGGLGSQAVSDIIQTAINSTRYFAAGNAGGASATVTFQNVYNGNVDASADVDTGWAIATSTAGTDNTYYFHIYSVSGDTFTKKGEYDIALMLDRNTNTGNDPPFNLEKAFHISEDKIYQIGKERGALNLISIFNFTGVIRAITDNFVIDVPGNIYQLVDQIAEKNIVRFEVTHDKEDYPTAEVMLRKDKIAIADDLFMQLIGSYSADNTTLNSQVVFEGIVDDFDEMNIQAVFVINQGREMDTFKPTGSKSGRTDQIIDDIYD</sequence>
<comment type="caution">
    <text evidence="1">The sequence shown here is derived from an EMBL/GenBank/DDBJ whole genome shotgun (WGS) entry which is preliminary data.</text>
</comment>
<protein>
    <submittedName>
        <fullName evidence="1">Uncharacterized protein</fullName>
    </submittedName>
</protein>
<reference evidence="1" key="1">
    <citation type="journal article" date="2015" name="Nature">
        <title>Complex archaea that bridge the gap between prokaryotes and eukaryotes.</title>
        <authorList>
            <person name="Spang A."/>
            <person name="Saw J.H."/>
            <person name="Jorgensen S.L."/>
            <person name="Zaremba-Niedzwiedzka K."/>
            <person name="Martijn J."/>
            <person name="Lind A.E."/>
            <person name="van Eijk R."/>
            <person name="Schleper C."/>
            <person name="Guy L."/>
            <person name="Ettema T.J."/>
        </authorList>
    </citation>
    <scope>NUCLEOTIDE SEQUENCE</scope>
</reference>
<gene>
    <name evidence="1" type="ORF">LCGC14_1446350</name>
</gene>
<dbReference type="EMBL" id="LAZR01009915">
    <property type="protein sequence ID" value="KKM69872.1"/>
    <property type="molecule type" value="Genomic_DNA"/>
</dbReference>
<name>A0A0F9ML06_9ZZZZ</name>